<protein>
    <submittedName>
        <fullName evidence="1">Uncharacterized protein</fullName>
    </submittedName>
</protein>
<dbReference type="RefSeq" id="WP_248683712.1">
    <property type="nucleotide sequence ID" value="NZ_JALPRY010000015.1"/>
</dbReference>
<dbReference type="Proteomes" id="UP001202827">
    <property type="component" value="Unassembled WGS sequence"/>
</dbReference>
<evidence type="ECO:0000313" key="2">
    <source>
        <dbReference type="Proteomes" id="UP001202827"/>
    </source>
</evidence>
<sequence>MNPGGQQEPPPDFFGALSLIPHGYGEGRFDGRRWGVTVKRSEDNRRVWLFADELAGTDIVSFNLYVLETGPRLKPCEMSSGKVMEFVIGYRPDAAGSPEDRATV</sequence>
<organism evidence="1 2">
    <name type="scientific">Neorhizobium turbinariae</name>
    <dbReference type="NCBI Taxonomy" id="2937795"/>
    <lineage>
        <taxon>Bacteria</taxon>
        <taxon>Pseudomonadati</taxon>
        <taxon>Pseudomonadota</taxon>
        <taxon>Alphaproteobacteria</taxon>
        <taxon>Hyphomicrobiales</taxon>
        <taxon>Rhizobiaceae</taxon>
        <taxon>Rhizobium/Agrobacterium group</taxon>
        <taxon>Neorhizobium</taxon>
    </lineage>
</organism>
<comment type="caution">
    <text evidence="1">The sequence shown here is derived from an EMBL/GenBank/DDBJ whole genome shotgun (WGS) entry which is preliminary data.</text>
</comment>
<evidence type="ECO:0000313" key="1">
    <source>
        <dbReference type="EMBL" id="MCK8781158.1"/>
    </source>
</evidence>
<name>A0ABT0ITH7_9HYPH</name>
<accession>A0ABT0ITH7</accession>
<reference evidence="1 2" key="1">
    <citation type="submission" date="2022-04" db="EMBL/GenBank/DDBJ databases">
        <title>Rhizobium coralii sp. nov., isolated from coral Turbinaria peltata.</title>
        <authorList>
            <person name="Sun H."/>
        </authorList>
    </citation>
    <scope>NUCLEOTIDE SEQUENCE [LARGE SCALE GENOMIC DNA]</scope>
    <source>
        <strain evidence="1 2">NTR19</strain>
    </source>
</reference>
<proteinExistence type="predicted"/>
<gene>
    <name evidence="1" type="ORF">M0654_14330</name>
</gene>
<keyword evidence="2" id="KW-1185">Reference proteome</keyword>
<dbReference type="EMBL" id="JALPRY010000015">
    <property type="protein sequence ID" value="MCK8781158.1"/>
    <property type="molecule type" value="Genomic_DNA"/>
</dbReference>